<protein>
    <submittedName>
        <fullName evidence="2">Uncharacterized protein</fullName>
    </submittedName>
</protein>
<proteinExistence type="predicted"/>
<organism evidence="2 3">
    <name type="scientific">Pontibacillus salicampi</name>
    <dbReference type="NCBI Taxonomy" id="1449801"/>
    <lineage>
        <taxon>Bacteria</taxon>
        <taxon>Bacillati</taxon>
        <taxon>Bacillota</taxon>
        <taxon>Bacilli</taxon>
        <taxon>Bacillales</taxon>
        <taxon>Bacillaceae</taxon>
        <taxon>Pontibacillus</taxon>
    </lineage>
</organism>
<feature type="compositionally biased region" description="Polar residues" evidence="1">
    <location>
        <begin position="18"/>
        <end position="31"/>
    </location>
</feature>
<dbReference type="EMBL" id="JBHLTP010000001">
    <property type="protein sequence ID" value="MFC0522045.1"/>
    <property type="molecule type" value="Genomic_DNA"/>
</dbReference>
<feature type="region of interest" description="Disordered" evidence="1">
    <location>
        <begin position="1"/>
        <end position="44"/>
    </location>
</feature>
<evidence type="ECO:0000313" key="2">
    <source>
        <dbReference type="EMBL" id="MFC0522045.1"/>
    </source>
</evidence>
<keyword evidence="3" id="KW-1185">Reference proteome</keyword>
<gene>
    <name evidence="2" type="ORF">ACFFGV_00380</name>
</gene>
<accession>A0ABV6LI25</accession>
<comment type="caution">
    <text evidence="2">The sequence shown here is derived from an EMBL/GenBank/DDBJ whole genome shotgun (WGS) entry which is preliminary data.</text>
</comment>
<name>A0ABV6LI25_9BACI</name>
<feature type="compositionally biased region" description="Polar residues" evidence="1">
    <location>
        <begin position="1"/>
        <end position="10"/>
    </location>
</feature>
<sequence>MQRTTSNRQWGSHEEVMQNINDSLDQNSSPIEENWHAKTSRKVP</sequence>
<evidence type="ECO:0000256" key="1">
    <source>
        <dbReference type="SAM" id="MobiDB-lite"/>
    </source>
</evidence>
<dbReference type="Proteomes" id="UP001589836">
    <property type="component" value="Unassembled WGS sequence"/>
</dbReference>
<reference evidence="2 3" key="1">
    <citation type="submission" date="2024-09" db="EMBL/GenBank/DDBJ databases">
        <authorList>
            <person name="Sun Q."/>
            <person name="Mori K."/>
        </authorList>
    </citation>
    <scope>NUCLEOTIDE SEQUENCE [LARGE SCALE GENOMIC DNA]</scope>
    <source>
        <strain evidence="2 3">NCAIM B.02529</strain>
    </source>
</reference>
<evidence type="ECO:0000313" key="3">
    <source>
        <dbReference type="Proteomes" id="UP001589836"/>
    </source>
</evidence>